<dbReference type="EMBL" id="CAXHTA020000017">
    <property type="protein sequence ID" value="CAL5227524.1"/>
    <property type="molecule type" value="Genomic_DNA"/>
</dbReference>
<gene>
    <name evidence="2" type="primary">g10511</name>
    <name evidence="2" type="ORF">VP750_LOCUS9430</name>
</gene>
<evidence type="ECO:0000313" key="3">
    <source>
        <dbReference type="Proteomes" id="UP001497392"/>
    </source>
</evidence>
<feature type="transmembrane region" description="Helical" evidence="1">
    <location>
        <begin position="21"/>
        <end position="40"/>
    </location>
</feature>
<feature type="transmembrane region" description="Helical" evidence="1">
    <location>
        <begin position="76"/>
        <end position="94"/>
    </location>
</feature>
<evidence type="ECO:0000256" key="1">
    <source>
        <dbReference type="SAM" id="Phobius"/>
    </source>
</evidence>
<name>A0ABP1G5V4_9CHLO</name>
<comment type="caution">
    <text evidence="2">The sequence shown here is derived from an EMBL/GenBank/DDBJ whole genome shotgun (WGS) entry which is preliminary data.</text>
</comment>
<reference evidence="2 3" key="1">
    <citation type="submission" date="2024-06" db="EMBL/GenBank/DDBJ databases">
        <authorList>
            <person name="Kraege A."/>
            <person name="Thomma B."/>
        </authorList>
    </citation>
    <scope>NUCLEOTIDE SEQUENCE [LARGE SCALE GENOMIC DNA]</scope>
</reference>
<feature type="transmembrane region" description="Helical" evidence="1">
    <location>
        <begin position="135"/>
        <end position="153"/>
    </location>
</feature>
<dbReference type="Proteomes" id="UP001497392">
    <property type="component" value="Unassembled WGS sequence"/>
</dbReference>
<sequence>MLWVLKSDNAIAELQALWRRQWRGMLAVGTLLALDMMFQYTSLVNQSLTMNQIVRSIVPSFMGIGVIVIERRVPPPAEFAALLLLGLGVGLTLWDGTVVGSPYASLCCMTGAACHTAVIYFAGKVMGSGMSSARAAFNLFAAALTFLLPLYFMQEAASVHRFWSIAGGDMVLVLLTSSALAAAYAHLHCGMVAAPQDYLVLAEAKLAAVLLCSFFFLGEKSVWTPLLTLGCLFTFAGVYGFKMARQQQQGSPDPAGGLASETQYQQEQLSELSMSSAITSVVRV</sequence>
<evidence type="ECO:0000313" key="2">
    <source>
        <dbReference type="EMBL" id="CAL5227524.1"/>
    </source>
</evidence>
<keyword evidence="1" id="KW-0472">Membrane</keyword>
<proteinExistence type="predicted"/>
<keyword evidence="3" id="KW-1185">Reference proteome</keyword>
<feature type="transmembrane region" description="Helical" evidence="1">
    <location>
        <begin position="165"/>
        <end position="186"/>
    </location>
</feature>
<keyword evidence="1" id="KW-0812">Transmembrane</keyword>
<organism evidence="2 3">
    <name type="scientific">Coccomyxa viridis</name>
    <dbReference type="NCBI Taxonomy" id="1274662"/>
    <lineage>
        <taxon>Eukaryota</taxon>
        <taxon>Viridiplantae</taxon>
        <taxon>Chlorophyta</taxon>
        <taxon>core chlorophytes</taxon>
        <taxon>Trebouxiophyceae</taxon>
        <taxon>Trebouxiophyceae incertae sedis</taxon>
        <taxon>Coccomyxaceae</taxon>
        <taxon>Coccomyxa</taxon>
    </lineage>
</organism>
<keyword evidence="1" id="KW-1133">Transmembrane helix</keyword>
<feature type="transmembrane region" description="Helical" evidence="1">
    <location>
        <begin position="52"/>
        <end position="69"/>
    </location>
</feature>
<feature type="transmembrane region" description="Helical" evidence="1">
    <location>
        <begin position="100"/>
        <end position="123"/>
    </location>
</feature>
<accession>A0ABP1G5V4</accession>
<feature type="transmembrane region" description="Helical" evidence="1">
    <location>
        <begin position="198"/>
        <end position="216"/>
    </location>
</feature>
<feature type="transmembrane region" description="Helical" evidence="1">
    <location>
        <begin position="222"/>
        <end position="241"/>
    </location>
</feature>
<protein>
    <submittedName>
        <fullName evidence="2">G10511 protein</fullName>
    </submittedName>
</protein>